<dbReference type="Proteomes" id="UP001265746">
    <property type="component" value="Unassembled WGS sequence"/>
</dbReference>
<evidence type="ECO:0000313" key="3">
    <source>
        <dbReference type="Proteomes" id="UP001265746"/>
    </source>
</evidence>
<organism evidence="2 3">
    <name type="scientific">Phomopsis amygdali</name>
    <name type="common">Fusicoccum amygdali</name>
    <dbReference type="NCBI Taxonomy" id="1214568"/>
    <lineage>
        <taxon>Eukaryota</taxon>
        <taxon>Fungi</taxon>
        <taxon>Dikarya</taxon>
        <taxon>Ascomycota</taxon>
        <taxon>Pezizomycotina</taxon>
        <taxon>Sordariomycetes</taxon>
        <taxon>Sordariomycetidae</taxon>
        <taxon>Diaporthales</taxon>
        <taxon>Diaporthaceae</taxon>
        <taxon>Diaporthe</taxon>
    </lineage>
</organism>
<evidence type="ECO:0000256" key="1">
    <source>
        <dbReference type="SAM" id="MobiDB-lite"/>
    </source>
</evidence>
<dbReference type="EMBL" id="JAUJFL010000003">
    <property type="protein sequence ID" value="KAK2607482.1"/>
    <property type="molecule type" value="Genomic_DNA"/>
</dbReference>
<reference evidence="2" key="1">
    <citation type="submission" date="2023-06" db="EMBL/GenBank/DDBJ databases">
        <authorList>
            <person name="Noh H."/>
        </authorList>
    </citation>
    <scope>NUCLEOTIDE SEQUENCE</scope>
    <source>
        <strain evidence="2">DUCC20226</strain>
    </source>
</reference>
<feature type="compositionally biased region" description="Basic and acidic residues" evidence="1">
    <location>
        <begin position="160"/>
        <end position="173"/>
    </location>
</feature>
<feature type="compositionally biased region" description="Basic and acidic residues" evidence="1">
    <location>
        <begin position="35"/>
        <end position="63"/>
    </location>
</feature>
<gene>
    <name evidence="2" type="ORF">N8I77_006150</name>
</gene>
<feature type="region of interest" description="Disordered" evidence="1">
    <location>
        <begin position="1"/>
        <end position="124"/>
    </location>
</feature>
<evidence type="ECO:0000313" key="2">
    <source>
        <dbReference type="EMBL" id="KAK2607482.1"/>
    </source>
</evidence>
<proteinExistence type="predicted"/>
<protein>
    <submittedName>
        <fullName evidence="2">Uncharacterized protein</fullName>
    </submittedName>
</protein>
<dbReference type="AlphaFoldDB" id="A0AAD9SG02"/>
<name>A0AAD9SG02_PHOAM</name>
<feature type="region of interest" description="Disordered" evidence="1">
    <location>
        <begin position="160"/>
        <end position="185"/>
    </location>
</feature>
<comment type="caution">
    <text evidence="2">The sequence shown here is derived from an EMBL/GenBank/DDBJ whole genome shotgun (WGS) entry which is preliminary data.</text>
</comment>
<sequence length="248" mass="27623">MRASRLKGQRAPNKKSQPLDPIDLSRRLNIVIAERQLEDLQLGKRPQDSDSDLPKARRTHDVRSQNTALPQGGKRSSHLAAPKTSTRWVFRTKPAADSSPHDSTDSSGTYIHVPRQPNAPSQRTATIRATRSQQCVRQNHGRPEQAGKYTMVLEECISEPERGRSGDAKERCPPDWTQVDSTEPKPRRLQLLKRMSPLSVLRLRLGGDSPPEADEVTKNGRARCDVALNGSSVGLNHRKSGVFSKLLH</sequence>
<accession>A0AAD9SG02</accession>
<keyword evidence="3" id="KW-1185">Reference proteome</keyword>